<dbReference type="SUPFAM" id="SSF69360">
    <property type="entry name" value="Cell wall binding repeat"/>
    <property type="match status" value="1"/>
</dbReference>
<dbReference type="Pfam" id="PF14903">
    <property type="entry name" value="WG_beta_rep"/>
    <property type="match status" value="3"/>
</dbReference>
<evidence type="ECO:0000313" key="2">
    <source>
        <dbReference type="Proteomes" id="UP000798808"/>
    </source>
</evidence>
<sequence length="501" mass="56537">MKIHHLIFLTALLACEETTKPLFPAKEHGRVGFINIDGEFEIQPTYDEAKRFSEGLAAVRIDSLWGYIDSTGTMIIEPKFYEAGNFSSGRALVDLKYIGHAQAFINQLGSIVFKPTEYTSSFHEGFAKTEVNNRVGYYNLNGELEILTDYPYGDSFSEGIAKIWTGDSSRYINKKGETIIKLSGMGHGQFSEGLAGVRINGQNVYINKTGEVVIDNLNMVGVLFDFSDGMAKVTIPGVNHKSGFINRQGEIIIPVEHHMINDFHNGLAAFLEDGKWGFFNKKGEVAISPTFDYVEWEFGFEGGLCWVRKDGLRGYINKSGQFVWTQDDSYMYGNIDTSAWKLDTLETHSYLFADRSVFNNDPHTLTADTLNSIKLFVNPKEITPFADKYFGNKIYLINGTTDTLQIDAQDGQIELLQQALNEDGTWLYLENFIDSRCGNSYHDVQLPPNKYFVFSSPVFRGDFTTTLRYELSINRDSKIYSNEYQGTISKTQFLSGELGDF</sequence>
<dbReference type="PROSITE" id="PS51257">
    <property type="entry name" value="PROKAR_LIPOPROTEIN"/>
    <property type="match status" value="1"/>
</dbReference>
<dbReference type="PANTHER" id="PTHR37841:SF1">
    <property type="entry name" value="DUF3298 DOMAIN-CONTAINING PROTEIN"/>
    <property type="match status" value="1"/>
</dbReference>
<dbReference type="Proteomes" id="UP000798808">
    <property type="component" value="Unassembled WGS sequence"/>
</dbReference>
<name>A0ABW9RKU2_9BACT</name>
<protein>
    <submittedName>
        <fullName evidence="1">WG repeat-containing protein</fullName>
    </submittedName>
</protein>
<dbReference type="PANTHER" id="PTHR37841">
    <property type="entry name" value="GLR2918 PROTEIN"/>
    <property type="match status" value="1"/>
</dbReference>
<reference evidence="1 2" key="1">
    <citation type="submission" date="2019-02" db="EMBL/GenBank/DDBJ databases">
        <authorList>
            <person name="Goldberg S.R."/>
            <person name="Haltli B.A."/>
            <person name="Correa H."/>
            <person name="Russell K.G."/>
        </authorList>
    </citation>
    <scope>NUCLEOTIDE SEQUENCE [LARGE SCALE GENOMIC DNA]</scope>
    <source>
        <strain evidence="1 2">JCM 16186</strain>
    </source>
</reference>
<comment type="caution">
    <text evidence="1">The sequence shown here is derived from an EMBL/GenBank/DDBJ whole genome shotgun (WGS) entry which is preliminary data.</text>
</comment>
<dbReference type="EMBL" id="SMLW01000431">
    <property type="protein sequence ID" value="MTI24586.1"/>
    <property type="molecule type" value="Genomic_DNA"/>
</dbReference>
<proteinExistence type="predicted"/>
<gene>
    <name evidence="1" type="ORF">E1163_06490</name>
</gene>
<keyword evidence="2" id="KW-1185">Reference proteome</keyword>
<dbReference type="InterPro" id="IPR032774">
    <property type="entry name" value="WG_beta_rep"/>
</dbReference>
<organism evidence="1 2">
    <name type="scientific">Fulvivirga kasyanovii</name>
    <dbReference type="NCBI Taxonomy" id="396812"/>
    <lineage>
        <taxon>Bacteria</taxon>
        <taxon>Pseudomonadati</taxon>
        <taxon>Bacteroidota</taxon>
        <taxon>Cytophagia</taxon>
        <taxon>Cytophagales</taxon>
        <taxon>Fulvivirgaceae</taxon>
        <taxon>Fulvivirga</taxon>
    </lineage>
</organism>
<dbReference type="RefSeq" id="WP_155170629.1">
    <property type="nucleotide sequence ID" value="NZ_BAAAFL010000021.1"/>
</dbReference>
<accession>A0ABW9RKU2</accession>
<evidence type="ECO:0000313" key="1">
    <source>
        <dbReference type="EMBL" id="MTI24586.1"/>
    </source>
</evidence>